<keyword evidence="2" id="KW-0808">Transferase</keyword>
<dbReference type="SFLD" id="SFLDG01162">
    <property type="entry name" value="I"/>
    <property type="match status" value="1"/>
</dbReference>
<comment type="caution">
    <text evidence="3">The sequence shown here is derived from an EMBL/GenBank/DDBJ whole genome shotgun (WGS) entry which is preliminary data.</text>
</comment>
<organism evidence="3 4">
    <name type="scientific">Hypsizygus marmoreus</name>
    <name type="common">White beech mushroom</name>
    <name type="synonym">Agaricus marmoreus</name>
    <dbReference type="NCBI Taxonomy" id="39966"/>
    <lineage>
        <taxon>Eukaryota</taxon>
        <taxon>Fungi</taxon>
        <taxon>Dikarya</taxon>
        <taxon>Basidiomycota</taxon>
        <taxon>Agaricomycotina</taxon>
        <taxon>Agaricomycetes</taxon>
        <taxon>Agaricomycetidae</taxon>
        <taxon>Agaricales</taxon>
        <taxon>Tricholomatineae</taxon>
        <taxon>Lyophyllaceae</taxon>
        <taxon>Hypsizygus</taxon>
    </lineage>
</organism>
<dbReference type="InterPro" id="IPR017795">
    <property type="entry name" value="ABBA_NscD-like"/>
</dbReference>
<evidence type="ECO:0000256" key="2">
    <source>
        <dbReference type="ARBA" id="ARBA00022679"/>
    </source>
</evidence>
<accession>A0A369JSP1</accession>
<dbReference type="EMBL" id="LUEZ02000051">
    <property type="protein sequence ID" value="RDB22384.1"/>
    <property type="molecule type" value="Genomic_DNA"/>
</dbReference>
<proteinExistence type="inferred from homology"/>
<protein>
    <submittedName>
        <fullName evidence="3">4-O-dimethylallyl-L-tyrosine synthase</fullName>
    </submittedName>
</protein>
<keyword evidence="4" id="KW-1185">Reference proteome</keyword>
<dbReference type="NCBIfam" id="TIGR03429">
    <property type="entry name" value="arom_pren_DMATS"/>
    <property type="match status" value="1"/>
</dbReference>
<dbReference type="InParanoid" id="A0A369JSP1"/>
<gene>
    <name evidence="3" type="primary">tcpD</name>
    <name evidence="3" type="ORF">Hypma_010481</name>
</gene>
<dbReference type="CDD" id="cd13929">
    <property type="entry name" value="PT-DMATS_CymD"/>
    <property type="match status" value="1"/>
</dbReference>
<dbReference type="PANTHER" id="PTHR40627:SF4">
    <property type="entry name" value="PRENYLTRANSFERASE ASQH1-RELATED"/>
    <property type="match status" value="1"/>
</dbReference>
<dbReference type="AlphaFoldDB" id="A0A369JSP1"/>
<sequence>METLVHDARFFTQMTSKPSAEWDRGDFDGRVLKIVSSVLGLGFKFNPSTIIDDSEQTGLVVYDELTKLLPPRSPHSIFFWKKVAKPFASMLQSAKFPFNAQVSFLTYMYARLLGIMGPLDERGSGSLMTFDGSPVELSWVIPKSTKSCPGGTASRQLRFAIEPIDPRSGLPLKGAAVLKYLTSPVGGLGLVRCEEGGLDWSMSTDRFLSFHSKQDDTDTGNRFFIGFDFSPSGSILLKTYYLPRPRSPLVDSTRNIKRPLIGLWDVNYSSLRTLLAALDPNLTKSLNVLCSYIDGLAFDSKPRLQILSVDCTRKETNRLKLYCRPTRGNSWSDAERAFTLGGRLDSPEMKLVVTRLKRLWDLLFPFADSQSNRDLDEVSNTDLELDCNEKNSHRHPDHPSGGLLYYYSLLPGTHTLLPKIYLPVSRYCQNDLIIAQAVEKFEASEGYGGEPGWLPKEVSAAYNHRNLAEKRGIHTYVTFALKKNYGWELTMYFSPEVWES</sequence>
<reference evidence="3" key="1">
    <citation type="submission" date="2018-04" db="EMBL/GenBank/DDBJ databases">
        <title>Whole genome sequencing of Hypsizygus marmoreus.</title>
        <authorList>
            <person name="Choi I.-G."/>
            <person name="Min B."/>
            <person name="Kim J.-G."/>
            <person name="Kim S."/>
            <person name="Oh Y.-L."/>
            <person name="Kong W.-S."/>
            <person name="Park H."/>
            <person name="Jeong J."/>
            <person name="Song E.-S."/>
        </authorList>
    </citation>
    <scope>NUCLEOTIDE SEQUENCE [LARGE SCALE GENOMIC DNA]</scope>
    <source>
        <strain evidence="3">51987-8</strain>
    </source>
</reference>
<dbReference type="GO" id="GO:0016765">
    <property type="term" value="F:transferase activity, transferring alkyl or aryl (other than methyl) groups"/>
    <property type="evidence" value="ECO:0007669"/>
    <property type="project" value="InterPro"/>
</dbReference>
<evidence type="ECO:0000256" key="1">
    <source>
        <dbReference type="ARBA" id="ARBA00010209"/>
    </source>
</evidence>
<evidence type="ECO:0000313" key="4">
    <source>
        <dbReference type="Proteomes" id="UP000076154"/>
    </source>
</evidence>
<dbReference type="SFLD" id="SFLDS00036">
    <property type="entry name" value="Aromatic_Prenyltransferase"/>
    <property type="match status" value="1"/>
</dbReference>
<dbReference type="Proteomes" id="UP000076154">
    <property type="component" value="Unassembled WGS sequence"/>
</dbReference>
<dbReference type="Pfam" id="PF11991">
    <property type="entry name" value="Trp_DMAT"/>
    <property type="match status" value="1"/>
</dbReference>
<dbReference type="InterPro" id="IPR033964">
    <property type="entry name" value="ABBA"/>
</dbReference>
<dbReference type="GO" id="GO:0009820">
    <property type="term" value="P:alkaloid metabolic process"/>
    <property type="evidence" value="ECO:0007669"/>
    <property type="project" value="InterPro"/>
</dbReference>
<dbReference type="PANTHER" id="PTHR40627">
    <property type="entry name" value="INDOLE PRENYLTRANSFERASE TDIB-RELATED"/>
    <property type="match status" value="1"/>
</dbReference>
<evidence type="ECO:0000313" key="3">
    <source>
        <dbReference type="EMBL" id="RDB22384.1"/>
    </source>
</evidence>
<name>A0A369JSP1_HYPMA</name>
<dbReference type="OrthoDB" id="3354387at2759"/>
<comment type="similarity">
    <text evidence="1">Belongs to the tryptophan dimethylallyltransferase family.</text>
</comment>